<reference evidence="5" key="1">
    <citation type="journal article" date="2023" name="Commun. Biol.">
        <title>Genome analysis of Parmales, the sister group of diatoms, reveals the evolutionary specialization of diatoms from phago-mixotrophs to photoautotrophs.</title>
        <authorList>
            <person name="Ban H."/>
            <person name="Sato S."/>
            <person name="Yoshikawa S."/>
            <person name="Yamada K."/>
            <person name="Nakamura Y."/>
            <person name="Ichinomiya M."/>
            <person name="Sato N."/>
            <person name="Blanc-Mathieu R."/>
            <person name="Endo H."/>
            <person name="Kuwata A."/>
            <person name="Ogata H."/>
        </authorList>
    </citation>
    <scope>NUCLEOTIDE SEQUENCE [LARGE SCALE GENOMIC DNA]</scope>
    <source>
        <strain evidence="5">NIES 3700</strain>
    </source>
</reference>
<dbReference type="InterPro" id="IPR011993">
    <property type="entry name" value="PH-like_dom_sf"/>
</dbReference>
<dbReference type="AlphaFoldDB" id="A0A9W7FDZ7"/>
<evidence type="ECO:0008006" key="6">
    <source>
        <dbReference type="Google" id="ProtNLM"/>
    </source>
</evidence>
<organism evidence="4 5">
    <name type="scientific">Triparma laevis f. longispina</name>
    <dbReference type="NCBI Taxonomy" id="1714387"/>
    <lineage>
        <taxon>Eukaryota</taxon>
        <taxon>Sar</taxon>
        <taxon>Stramenopiles</taxon>
        <taxon>Ochrophyta</taxon>
        <taxon>Bolidophyceae</taxon>
        <taxon>Parmales</taxon>
        <taxon>Triparmaceae</taxon>
        <taxon>Triparma</taxon>
    </lineage>
</organism>
<dbReference type="Gene3D" id="1.25.40.10">
    <property type="entry name" value="Tetratricopeptide repeat domain"/>
    <property type="match status" value="2"/>
</dbReference>
<evidence type="ECO:0000313" key="4">
    <source>
        <dbReference type="EMBL" id="GMI10453.1"/>
    </source>
</evidence>
<sequence length="466" mass="51751">MSFGFENGDSVELVGAGRPSFVEDDEEEEMARIQDLSPMKLLWSGQLTKRGHQIKSWKNRYVEIRGGLFIYWRNELESSMGTSPKGVAVILNVNREPTLGPEGLVLETRWTNGYKKFYVKTDSRSQFIDAWNGMETAGKYSSNLIAHFDCGPSSQREYTAIGYMCAESCLFDDAIRAVNPRRNNLTQRESAIMGGCLYAKWRMGSAKDIEDVGLLNESLKHYETAMGGKQVTENIMRKLEDMSKAKSTKALPGKRTTSYEHPTDLNSSPVKIFQETVFNIATLHYLLGTTSGSELIAISEFNFLLERARHDFDKADILVNLALCYQSSGNMEKAKEDANKALNLVPNHQQAVLAVANLAAGEGNYVEAVEMYKRALESDPNEPSILVSLASSLLMQSDASADESAVEHLKYAVDLDSDVQGDAWEALIKCYNALGKFKEANAMKLQQGGSEVNSLKKRGLAFFTSL</sequence>
<dbReference type="PROSITE" id="PS50005">
    <property type="entry name" value="TPR"/>
    <property type="match status" value="2"/>
</dbReference>
<dbReference type="SUPFAM" id="SSF50729">
    <property type="entry name" value="PH domain-like"/>
    <property type="match status" value="1"/>
</dbReference>
<dbReference type="PANTHER" id="PTHR45586">
    <property type="entry name" value="TPR REPEAT-CONTAINING PROTEIN PA4667"/>
    <property type="match status" value="1"/>
</dbReference>
<dbReference type="InterPro" id="IPR011990">
    <property type="entry name" value="TPR-like_helical_dom_sf"/>
</dbReference>
<protein>
    <recommendedName>
        <fullName evidence="6">PH domain-containing protein</fullName>
    </recommendedName>
</protein>
<accession>A0A9W7FDZ7</accession>
<dbReference type="SUPFAM" id="SSF48452">
    <property type="entry name" value="TPR-like"/>
    <property type="match status" value="1"/>
</dbReference>
<dbReference type="Pfam" id="PF13424">
    <property type="entry name" value="TPR_12"/>
    <property type="match status" value="1"/>
</dbReference>
<feature type="repeat" description="TPR" evidence="3">
    <location>
        <begin position="315"/>
        <end position="348"/>
    </location>
</feature>
<evidence type="ECO:0000256" key="3">
    <source>
        <dbReference type="PROSITE-ProRule" id="PRU00339"/>
    </source>
</evidence>
<keyword evidence="5" id="KW-1185">Reference proteome</keyword>
<keyword evidence="1" id="KW-0677">Repeat</keyword>
<evidence type="ECO:0000256" key="2">
    <source>
        <dbReference type="ARBA" id="ARBA00022803"/>
    </source>
</evidence>
<comment type="caution">
    <text evidence="4">The sequence shown here is derived from an EMBL/GenBank/DDBJ whole genome shotgun (WGS) entry which is preliminary data.</text>
</comment>
<dbReference type="Gene3D" id="2.30.29.30">
    <property type="entry name" value="Pleckstrin-homology domain (PH domain)/Phosphotyrosine-binding domain (PTB)"/>
    <property type="match status" value="1"/>
</dbReference>
<dbReference type="PANTHER" id="PTHR45586:SF1">
    <property type="entry name" value="LIPOPOLYSACCHARIDE ASSEMBLY PROTEIN B"/>
    <property type="match status" value="1"/>
</dbReference>
<keyword evidence="2 3" id="KW-0802">TPR repeat</keyword>
<dbReference type="InterPro" id="IPR019734">
    <property type="entry name" value="TPR_rpt"/>
</dbReference>
<evidence type="ECO:0000256" key="1">
    <source>
        <dbReference type="ARBA" id="ARBA00022737"/>
    </source>
</evidence>
<dbReference type="EMBL" id="BRXW01000149">
    <property type="protein sequence ID" value="GMI10453.1"/>
    <property type="molecule type" value="Genomic_DNA"/>
</dbReference>
<feature type="repeat" description="TPR" evidence="3">
    <location>
        <begin position="349"/>
        <end position="382"/>
    </location>
</feature>
<proteinExistence type="predicted"/>
<dbReference type="InterPro" id="IPR051012">
    <property type="entry name" value="CellSynth/LPSAsmb/PSIAsmb"/>
</dbReference>
<gene>
    <name evidence="4" type="ORF">TrLO_g8339</name>
</gene>
<evidence type="ECO:0000313" key="5">
    <source>
        <dbReference type="Proteomes" id="UP001165122"/>
    </source>
</evidence>
<dbReference type="Proteomes" id="UP001165122">
    <property type="component" value="Unassembled WGS sequence"/>
</dbReference>
<dbReference type="SMART" id="SM00028">
    <property type="entry name" value="TPR"/>
    <property type="match status" value="2"/>
</dbReference>
<dbReference type="OrthoDB" id="1926212at2759"/>
<name>A0A9W7FDZ7_9STRA</name>